<evidence type="ECO:0000256" key="7">
    <source>
        <dbReference type="ARBA" id="ARBA00031257"/>
    </source>
</evidence>
<evidence type="ECO:0000256" key="4">
    <source>
        <dbReference type="ARBA" id="ARBA00023015"/>
    </source>
</evidence>
<keyword evidence="8" id="KW-0010">Activator</keyword>
<comment type="caution">
    <text evidence="10">The sequence shown here is derived from an EMBL/GenBank/DDBJ whole genome shotgun (WGS) entry which is preliminary data.</text>
</comment>
<dbReference type="EMBL" id="JAPDFR010000001">
    <property type="protein sequence ID" value="KAK0391411.1"/>
    <property type="molecule type" value="Genomic_DNA"/>
</dbReference>
<feature type="compositionally biased region" description="Polar residues" evidence="9">
    <location>
        <begin position="120"/>
        <end position="165"/>
    </location>
</feature>
<evidence type="ECO:0000256" key="1">
    <source>
        <dbReference type="ARBA" id="ARBA00004123"/>
    </source>
</evidence>
<keyword evidence="5 8" id="KW-0804">Transcription</keyword>
<comment type="function">
    <text evidence="8">Component of the Mediator complex, a coactivator involved in the regulated transcription of nearly all RNA polymerase II-dependent genes. Mediator functions as a bridge to convey information from gene-specific regulatory proteins to the basal RNA polymerase II transcription machinery. Mediator is recruited to promoters by direct interactions with regulatory proteins and serves as a scaffold for the assembly of a functional preinitiation complex with RNA polymerase II and the general transcription factors.</text>
</comment>
<evidence type="ECO:0000256" key="8">
    <source>
        <dbReference type="RuleBase" id="RU364141"/>
    </source>
</evidence>
<evidence type="ECO:0000256" key="3">
    <source>
        <dbReference type="ARBA" id="ARBA00020629"/>
    </source>
</evidence>
<evidence type="ECO:0000256" key="5">
    <source>
        <dbReference type="ARBA" id="ARBA00023163"/>
    </source>
</evidence>
<feature type="compositionally biased region" description="Polar residues" evidence="9">
    <location>
        <begin position="302"/>
        <end position="313"/>
    </location>
</feature>
<dbReference type="GO" id="GO:0006357">
    <property type="term" value="P:regulation of transcription by RNA polymerase II"/>
    <property type="evidence" value="ECO:0007669"/>
    <property type="project" value="InterPro"/>
</dbReference>
<evidence type="ECO:0000256" key="6">
    <source>
        <dbReference type="ARBA" id="ARBA00023242"/>
    </source>
</evidence>
<keyword evidence="4 8" id="KW-0805">Transcription regulation</keyword>
<feature type="region of interest" description="Disordered" evidence="9">
    <location>
        <begin position="120"/>
        <end position="182"/>
    </location>
</feature>
<organism evidence="10 11">
    <name type="scientific">Sarocladium strictum</name>
    <name type="common">Black bundle disease fungus</name>
    <name type="synonym">Acremonium strictum</name>
    <dbReference type="NCBI Taxonomy" id="5046"/>
    <lineage>
        <taxon>Eukaryota</taxon>
        <taxon>Fungi</taxon>
        <taxon>Dikarya</taxon>
        <taxon>Ascomycota</taxon>
        <taxon>Pezizomycotina</taxon>
        <taxon>Sordariomycetes</taxon>
        <taxon>Hypocreomycetidae</taxon>
        <taxon>Hypocreales</taxon>
        <taxon>Sarocladiaceae</taxon>
        <taxon>Sarocladium</taxon>
    </lineage>
</organism>
<comment type="similarity">
    <text evidence="2 8">Belongs to the Mediator complex subunit 4 family.</text>
</comment>
<dbReference type="GO" id="GO:0003712">
    <property type="term" value="F:transcription coregulator activity"/>
    <property type="evidence" value="ECO:0007669"/>
    <property type="project" value="InterPro"/>
</dbReference>
<keyword evidence="11" id="KW-1185">Reference proteome</keyword>
<feature type="compositionally biased region" description="Basic and acidic residues" evidence="9">
    <location>
        <begin position="239"/>
        <end position="291"/>
    </location>
</feature>
<comment type="subunit">
    <text evidence="8">Component of the Mediator complex.</text>
</comment>
<evidence type="ECO:0000313" key="10">
    <source>
        <dbReference type="EMBL" id="KAK0391411.1"/>
    </source>
</evidence>
<accession>A0AA39LB91</accession>
<evidence type="ECO:0000256" key="2">
    <source>
        <dbReference type="ARBA" id="ARBA00009626"/>
    </source>
</evidence>
<dbReference type="GO" id="GO:0016592">
    <property type="term" value="C:mediator complex"/>
    <property type="evidence" value="ECO:0007669"/>
    <property type="project" value="InterPro"/>
</dbReference>
<dbReference type="Pfam" id="PF10018">
    <property type="entry name" value="Med4"/>
    <property type="match status" value="1"/>
</dbReference>
<feature type="region of interest" description="Disordered" evidence="9">
    <location>
        <begin position="227"/>
        <end position="321"/>
    </location>
</feature>
<dbReference type="AlphaFoldDB" id="A0AA39LB91"/>
<proteinExistence type="inferred from homology"/>
<evidence type="ECO:0000313" key="11">
    <source>
        <dbReference type="Proteomes" id="UP001175261"/>
    </source>
</evidence>
<reference evidence="10" key="1">
    <citation type="submission" date="2022-10" db="EMBL/GenBank/DDBJ databases">
        <title>Determination and structural analysis of whole genome sequence of Sarocladium strictum F4-1.</title>
        <authorList>
            <person name="Hu L."/>
            <person name="Jiang Y."/>
        </authorList>
    </citation>
    <scope>NUCLEOTIDE SEQUENCE</scope>
    <source>
        <strain evidence="10">F4-1</strain>
    </source>
</reference>
<protein>
    <recommendedName>
        <fullName evidence="3 8">Mediator of RNA polymerase II transcription subunit 4</fullName>
    </recommendedName>
    <alternativeName>
        <fullName evidence="7 8">Mediator complex subunit 4</fullName>
    </alternativeName>
</protein>
<comment type="subcellular location">
    <subcellularLocation>
        <location evidence="1 8">Nucleus</location>
    </subcellularLocation>
</comment>
<keyword evidence="6 8" id="KW-0539">Nucleus</keyword>
<dbReference type="Proteomes" id="UP001175261">
    <property type="component" value="Unassembled WGS sequence"/>
</dbReference>
<sequence length="321" mass="36028">MDKMIDSRFERLEKALAGLIDSVTKYHPSIALARELELADEELTKGLEQVQTHQNNYLRIQKLRETSAALDTQIRETLSSLATTRKDIVTTHTTTYPDGPNYTIAYDELLSYARRISKTTLPPSSTINSLPPQPASGEQTPATDSQPQSALTPNAPTPSQTQSPAVVNGASQASSAQPTQQTTTLTTLPEHFNQFLNPLSGQVFFPWPTEDKIRGGALASNQMLLEQGIDPKGYDPAAEEQRKMKEEEERKEREEREKKEREEAERRRNEERERLRKEREAQRAKEQEEWQRGSVAGPPSAISPTTSGGQFQFASMDDDDD</sequence>
<gene>
    <name evidence="8" type="primary">MED4</name>
    <name evidence="10" type="ORF">NLU13_0911</name>
</gene>
<dbReference type="InterPro" id="IPR019258">
    <property type="entry name" value="Mediator_Med4"/>
</dbReference>
<feature type="compositionally biased region" description="Low complexity" evidence="9">
    <location>
        <begin position="170"/>
        <end position="182"/>
    </location>
</feature>
<evidence type="ECO:0000256" key="9">
    <source>
        <dbReference type="SAM" id="MobiDB-lite"/>
    </source>
</evidence>
<name>A0AA39LB91_SARSR</name>